<dbReference type="Proteomes" id="UP001196413">
    <property type="component" value="Unassembled WGS sequence"/>
</dbReference>
<accession>A0AAD5N2D7</accession>
<feature type="compositionally biased region" description="Polar residues" evidence="1">
    <location>
        <begin position="22"/>
        <end position="38"/>
    </location>
</feature>
<comment type="caution">
    <text evidence="2">The sequence shown here is derived from an EMBL/GenBank/DDBJ whole genome shotgun (WGS) entry which is preliminary data.</text>
</comment>
<sequence>MDQPQFGSFGNVKDLCPDKQRFSSLQSGPVTSTSQQSHLAAKQRKAACHQFDKEEVDQIVLKVMDHHRRPPDLSPSDYHHLQSLEHILIKKDFRGTNSLHRRLKTFSQSNPWNPNKQLAASKGNAVATRSSNARQYHCQCAAKNNPTIFLPETIQGPHNKNH</sequence>
<protein>
    <submittedName>
        <fullName evidence="2">Uncharacterized protein</fullName>
    </submittedName>
</protein>
<dbReference type="AlphaFoldDB" id="A0AAD5N2D7"/>
<feature type="region of interest" description="Disordered" evidence="1">
    <location>
        <begin position="1"/>
        <end position="39"/>
    </location>
</feature>
<evidence type="ECO:0000313" key="2">
    <source>
        <dbReference type="EMBL" id="KAJ1356084.1"/>
    </source>
</evidence>
<reference evidence="2" key="1">
    <citation type="submission" date="2021-06" db="EMBL/GenBank/DDBJ databases">
        <title>Parelaphostrongylus tenuis whole genome reference sequence.</title>
        <authorList>
            <person name="Garwood T.J."/>
            <person name="Larsen P.A."/>
            <person name="Fountain-Jones N.M."/>
            <person name="Garbe J.R."/>
            <person name="Macchietto M.G."/>
            <person name="Kania S.A."/>
            <person name="Gerhold R.W."/>
            <person name="Richards J.E."/>
            <person name="Wolf T.M."/>
        </authorList>
    </citation>
    <scope>NUCLEOTIDE SEQUENCE</scope>
    <source>
        <strain evidence="2">MNPRO001-30</strain>
        <tissue evidence="2">Meninges</tissue>
    </source>
</reference>
<evidence type="ECO:0000256" key="1">
    <source>
        <dbReference type="SAM" id="MobiDB-lite"/>
    </source>
</evidence>
<gene>
    <name evidence="2" type="ORF">KIN20_013715</name>
</gene>
<name>A0AAD5N2D7_PARTN</name>
<evidence type="ECO:0000313" key="3">
    <source>
        <dbReference type="Proteomes" id="UP001196413"/>
    </source>
</evidence>
<keyword evidence="3" id="KW-1185">Reference proteome</keyword>
<proteinExistence type="predicted"/>
<organism evidence="2 3">
    <name type="scientific">Parelaphostrongylus tenuis</name>
    <name type="common">Meningeal worm</name>
    <dbReference type="NCBI Taxonomy" id="148309"/>
    <lineage>
        <taxon>Eukaryota</taxon>
        <taxon>Metazoa</taxon>
        <taxon>Ecdysozoa</taxon>
        <taxon>Nematoda</taxon>
        <taxon>Chromadorea</taxon>
        <taxon>Rhabditida</taxon>
        <taxon>Rhabditina</taxon>
        <taxon>Rhabditomorpha</taxon>
        <taxon>Strongyloidea</taxon>
        <taxon>Metastrongylidae</taxon>
        <taxon>Parelaphostrongylus</taxon>
    </lineage>
</organism>
<dbReference type="EMBL" id="JAHQIW010002689">
    <property type="protein sequence ID" value="KAJ1356084.1"/>
    <property type="molecule type" value="Genomic_DNA"/>
</dbReference>